<keyword evidence="2" id="KW-0728">SH3 domain</keyword>
<dbReference type="InterPro" id="IPR050198">
    <property type="entry name" value="Non-receptor_tyrosine_kinases"/>
</dbReference>
<dbReference type="InterPro" id="IPR020635">
    <property type="entry name" value="Tyr_kinase_cat_dom"/>
</dbReference>
<evidence type="ECO:0000313" key="16">
    <source>
        <dbReference type="EMBL" id="KAJ8021043.1"/>
    </source>
</evidence>
<dbReference type="PROSITE" id="PS00107">
    <property type="entry name" value="PROTEIN_KINASE_ATP"/>
    <property type="match status" value="1"/>
</dbReference>
<name>A0A9Q0YE49_HOLLE</name>
<dbReference type="PRINTS" id="PR00109">
    <property type="entry name" value="TYRKINASE"/>
</dbReference>
<protein>
    <recommendedName>
        <fullName evidence="12">Tyrosine-protein kinase</fullName>
        <ecNumber evidence="12">2.7.10.2</ecNumber>
    </recommendedName>
</protein>
<dbReference type="SUPFAM" id="SSF55550">
    <property type="entry name" value="SH2 domain"/>
    <property type="match status" value="1"/>
</dbReference>
<proteinExistence type="inferred from homology"/>
<evidence type="ECO:0000256" key="10">
    <source>
        <dbReference type="PROSITE-ProRule" id="PRU00191"/>
    </source>
</evidence>
<keyword evidence="4 11" id="KW-0547">Nucleotide-binding</keyword>
<dbReference type="PRINTS" id="PR00401">
    <property type="entry name" value="SH2DOMAIN"/>
</dbReference>
<feature type="binding site" evidence="11">
    <location>
        <position position="318"/>
    </location>
    <ligand>
        <name>ATP</name>
        <dbReference type="ChEBI" id="CHEBI:30616"/>
    </ligand>
</feature>
<evidence type="ECO:0000256" key="7">
    <source>
        <dbReference type="ARBA" id="ARBA00023136"/>
    </source>
</evidence>
<evidence type="ECO:0000256" key="2">
    <source>
        <dbReference type="ARBA" id="ARBA00022443"/>
    </source>
</evidence>
<dbReference type="SUPFAM" id="SSF50044">
    <property type="entry name" value="SH3-domain"/>
    <property type="match status" value="1"/>
</dbReference>
<comment type="subcellular location">
    <subcellularLocation>
        <location evidence="1">Endomembrane system</location>
    </subcellularLocation>
</comment>
<evidence type="ECO:0000259" key="15">
    <source>
        <dbReference type="PROSITE" id="PS50011"/>
    </source>
</evidence>
<dbReference type="GO" id="GO:0005524">
    <property type="term" value="F:ATP binding"/>
    <property type="evidence" value="ECO:0007669"/>
    <property type="project" value="UniProtKB-UniRule"/>
</dbReference>
<dbReference type="InterPro" id="IPR008266">
    <property type="entry name" value="Tyr_kinase_AS"/>
</dbReference>
<feature type="region of interest" description="Disordered" evidence="13">
    <location>
        <begin position="236"/>
        <end position="281"/>
    </location>
</feature>
<dbReference type="CDD" id="cd00173">
    <property type="entry name" value="SH2"/>
    <property type="match status" value="1"/>
</dbReference>
<evidence type="ECO:0000256" key="11">
    <source>
        <dbReference type="PROSITE-ProRule" id="PRU10141"/>
    </source>
</evidence>
<dbReference type="Pfam" id="PF00017">
    <property type="entry name" value="SH2"/>
    <property type="match status" value="1"/>
</dbReference>
<gene>
    <name evidence="16" type="ORF">HOLleu_40799</name>
</gene>
<dbReference type="InterPro" id="IPR000719">
    <property type="entry name" value="Prot_kinase_dom"/>
</dbReference>
<comment type="similarity">
    <text evidence="12">Belongs to the protein kinase superfamily. Tyr protein kinase family.</text>
</comment>
<feature type="compositionally biased region" description="Low complexity" evidence="13">
    <location>
        <begin position="243"/>
        <end position="272"/>
    </location>
</feature>
<dbReference type="PROSITE" id="PS50001">
    <property type="entry name" value="SH2"/>
    <property type="match status" value="1"/>
</dbReference>
<dbReference type="SUPFAM" id="SSF56112">
    <property type="entry name" value="Protein kinase-like (PK-like)"/>
    <property type="match status" value="1"/>
</dbReference>
<dbReference type="GO" id="GO:0050793">
    <property type="term" value="P:regulation of developmental process"/>
    <property type="evidence" value="ECO:0007669"/>
    <property type="project" value="UniProtKB-ARBA"/>
</dbReference>
<dbReference type="InterPro" id="IPR011009">
    <property type="entry name" value="Kinase-like_dom_sf"/>
</dbReference>
<dbReference type="SMART" id="SM00252">
    <property type="entry name" value="SH2"/>
    <property type="match status" value="1"/>
</dbReference>
<dbReference type="EMBL" id="JAIZAY010000022">
    <property type="protein sequence ID" value="KAJ8021043.1"/>
    <property type="molecule type" value="Genomic_DNA"/>
</dbReference>
<evidence type="ECO:0000256" key="8">
    <source>
        <dbReference type="ARBA" id="ARBA00023137"/>
    </source>
</evidence>
<reference evidence="16" key="1">
    <citation type="submission" date="2021-10" db="EMBL/GenBank/DDBJ databases">
        <title>Tropical sea cucumber genome reveals ecological adaptation and Cuvierian tubules defense mechanism.</title>
        <authorList>
            <person name="Chen T."/>
        </authorList>
    </citation>
    <scope>NUCLEOTIDE SEQUENCE</scope>
    <source>
        <strain evidence="16">Nanhai2018</strain>
        <tissue evidence="16">Muscle</tissue>
    </source>
</reference>
<evidence type="ECO:0000256" key="13">
    <source>
        <dbReference type="SAM" id="MobiDB-lite"/>
    </source>
</evidence>
<evidence type="ECO:0000256" key="4">
    <source>
        <dbReference type="ARBA" id="ARBA00022741"/>
    </source>
</evidence>
<keyword evidence="7" id="KW-0472">Membrane</keyword>
<dbReference type="Proteomes" id="UP001152320">
    <property type="component" value="Chromosome 22"/>
</dbReference>
<dbReference type="InterPro" id="IPR000980">
    <property type="entry name" value="SH2"/>
</dbReference>
<evidence type="ECO:0000313" key="17">
    <source>
        <dbReference type="Proteomes" id="UP001152320"/>
    </source>
</evidence>
<keyword evidence="10" id="KW-0727">SH2 domain</keyword>
<dbReference type="SMART" id="SM00219">
    <property type="entry name" value="TyrKc"/>
    <property type="match status" value="1"/>
</dbReference>
<keyword evidence="8 12" id="KW-0829">Tyrosine-protein kinase</keyword>
<keyword evidence="5 12" id="KW-0418">Kinase</keyword>
<dbReference type="Pfam" id="PF00018">
    <property type="entry name" value="SH3_1"/>
    <property type="match status" value="1"/>
</dbReference>
<feature type="domain" description="Protein kinase" evidence="15">
    <location>
        <begin position="290"/>
        <end position="545"/>
    </location>
</feature>
<evidence type="ECO:0000256" key="3">
    <source>
        <dbReference type="ARBA" id="ARBA00022679"/>
    </source>
</evidence>
<dbReference type="InterPro" id="IPR036860">
    <property type="entry name" value="SH2_dom_sf"/>
</dbReference>
<evidence type="ECO:0000256" key="9">
    <source>
        <dbReference type="ARBA" id="ARBA00051245"/>
    </source>
</evidence>
<dbReference type="Gene3D" id="2.30.30.40">
    <property type="entry name" value="SH3 Domains"/>
    <property type="match status" value="1"/>
</dbReference>
<dbReference type="FunFam" id="1.10.510.10:FF:001512">
    <property type="entry name" value="Receptor tyrosine-protein kinase erbB-2"/>
    <property type="match status" value="1"/>
</dbReference>
<sequence length="557" mass="62734">MQSTLFEFTYTQWRQQGVFAGGHVTRRAPQSPGPGYLSARSSPVGTQQTLISTSNWKMAKNIQVTQHRGEDNRKFYKVVKDLNRESSMSVKQGDVIELLREGTEAWFLGKNSATGNEGWVCWEDVKLHITESWYRGNISKAEGIKLLSGKKVKKGTFLVRDSETQKDGYTIVQKISGKDEELDIVNIRVIPVVKENGSVYYYRETQLHFPTLQSLIKHYSEKLSKGGSTCLLNGTIPASSAETTPIPRAGTTPPTTTEATPAASTETSSTTGKKTRKKKKDKWEIDPNTIVTDDHIGSGSFGEVHKGIWEGSTVVAFKKLKQESTKSSPEEFLKEMDTLKMLDDHPNLVKLYGVCSKKLPYLIVMEYVDLGSLVSYLRNEGRNQPLEDLLDYAVQVANGMAYLEEKNIVHRDLACRNILISSKSDIKICDFGLSRCIKDEIYASTTAGKCATRWAAPESLLRAEFSTKSDVWSFGIVLTELVTHGAKPYKAIQHDDDIQGHLMNGYRIPQSELRDCPDDWYRLMLECWRMEPDDRPTFENLHGKLSEISTDFDSTFF</sequence>
<evidence type="ECO:0000256" key="6">
    <source>
        <dbReference type="ARBA" id="ARBA00022840"/>
    </source>
</evidence>
<keyword evidence="17" id="KW-1185">Reference proteome</keyword>
<dbReference type="OrthoDB" id="28230at2759"/>
<evidence type="ECO:0000256" key="12">
    <source>
        <dbReference type="RuleBase" id="RU362096"/>
    </source>
</evidence>
<dbReference type="InterPro" id="IPR001452">
    <property type="entry name" value="SH3_domain"/>
</dbReference>
<comment type="catalytic activity">
    <reaction evidence="9 12">
        <text>L-tyrosyl-[protein] + ATP = O-phospho-L-tyrosyl-[protein] + ADP + H(+)</text>
        <dbReference type="Rhea" id="RHEA:10596"/>
        <dbReference type="Rhea" id="RHEA-COMP:10136"/>
        <dbReference type="Rhea" id="RHEA-COMP:20101"/>
        <dbReference type="ChEBI" id="CHEBI:15378"/>
        <dbReference type="ChEBI" id="CHEBI:30616"/>
        <dbReference type="ChEBI" id="CHEBI:46858"/>
        <dbReference type="ChEBI" id="CHEBI:61978"/>
        <dbReference type="ChEBI" id="CHEBI:456216"/>
        <dbReference type="EC" id="2.7.10.2"/>
    </reaction>
</comment>
<feature type="domain" description="SH2" evidence="14">
    <location>
        <begin position="133"/>
        <end position="221"/>
    </location>
</feature>
<dbReference type="GO" id="GO:0012505">
    <property type="term" value="C:endomembrane system"/>
    <property type="evidence" value="ECO:0007669"/>
    <property type="project" value="UniProtKB-SubCell"/>
</dbReference>
<dbReference type="CDD" id="cd00192">
    <property type="entry name" value="PTKc"/>
    <property type="match status" value="1"/>
</dbReference>
<keyword evidence="6 11" id="KW-0067">ATP-binding</keyword>
<evidence type="ECO:0000256" key="5">
    <source>
        <dbReference type="ARBA" id="ARBA00022777"/>
    </source>
</evidence>
<comment type="caution">
    <text evidence="16">The sequence shown here is derived from an EMBL/GenBank/DDBJ whole genome shotgun (WGS) entry which is preliminary data.</text>
</comment>
<dbReference type="GO" id="GO:0030182">
    <property type="term" value="P:neuron differentiation"/>
    <property type="evidence" value="ECO:0007669"/>
    <property type="project" value="UniProtKB-ARBA"/>
</dbReference>
<dbReference type="GO" id="GO:0004715">
    <property type="term" value="F:non-membrane spanning protein tyrosine kinase activity"/>
    <property type="evidence" value="ECO:0007669"/>
    <property type="project" value="UniProtKB-EC"/>
</dbReference>
<dbReference type="Gene3D" id="1.10.510.10">
    <property type="entry name" value="Transferase(Phosphotransferase) domain 1"/>
    <property type="match status" value="1"/>
</dbReference>
<dbReference type="Gene3D" id="3.30.505.10">
    <property type="entry name" value="SH2 domain"/>
    <property type="match status" value="1"/>
</dbReference>
<dbReference type="EC" id="2.7.10.2" evidence="12"/>
<organism evidence="16 17">
    <name type="scientific">Holothuria leucospilota</name>
    <name type="common">Black long sea cucumber</name>
    <name type="synonym">Mertensiothuria leucospilota</name>
    <dbReference type="NCBI Taxonomy" id="206669"/>
    <lineage>
        <taxon>Eukaryota</taxon>
        <taxon>Metazoa</taxon>
        <taxon>Echinodermata</taxon>
        <taxon>Eleutherozoa</taxon>
        <taxon>Echinozoa</taxon>
        <taxon>Holothuroidea</taxon>
        <taxon>Aspidochirotacea</taxon>
        <taxon>Aspidochirotida</taxon>
        <taxon>Holothuriidae</taxon>
        <taxon>Holothuria</taxon>
    </lineage>
</organism>
<dbReference type="Pfam" id="PF07714">
    <property type="entry name" value="PK_Tyr_Ser-Thr"/>
    <property type="match status" value="1"/>
</dbReference>
<dbReference type="PANTHER" id="PTHR24418">
    <property type="entry name" value="TYROSINE-PROTEIN KINASE"/>
    <property type="match status" value="1"/>
</dbReference>
<keyword evidence="3 12" id="KW-0808">Transferase</keyword>
<dbReference type="AlphaFoldDB" id="A0A9Q0YE49"/>
<evidence type="ECO:0000259" key="14">
    <source>
        <dbReference type="PROSITE" id="PS50001"/>
    </source>
</evidence>
<dbReference type="InterPro" id="IPR017441">
    <property type="entry name" value="Protein_kinase_ATP_BS"/>
</dbReference>
<dbReference type="GO" id="GO:0048468">
    <property type="term" value="P:cell development"/>
    <property type="evidence" value="ECO:0007669"/>
    <property type="project" value="UniProtKB-ARBA"/>
</dbReference>
<dbReference type="PROSITE" id="PS50011">
    <property type="entry name" value="PROTEIN_KINASE_DOM"/>
    <property type="match status" value="1"/>
</dbReference>
<dbReference type="InterPro" id="IPR036028">
    <property type="entry name" value="SH3-like_dom_sf"/>
</dbReference>
<accession>A0A9Q0YE49</accession>
<evidence type="ECO:0000256" key="1">
    <source>
        <dbReference type="ARBA" id="ARBA00004308"/>
    </source>
</evidence>
<dbReference type="PROSITE" id="PS00109">
    <property type="entry name" value="PROTEIN_KINASE_TYR"/>
    <property type="match status" value="1"/>
</dbReference>
<dbReference type="InterPro" id="IPR001245">
    <property type="entry name" value="Ser-Thr/Tyr_kinase_cat_dom"/>
</dbReference>